<keyword evidence="1" id="KW-0472">Membrane</keyword>
<dbReference type="EMBL" id="JACJRF010000032">
    <property type="protein sequence ID" value="MBD2345898.1"/>
    <property type="molecule type" value="Genomic_DNA"/>
</dbReference>
<comment type="caution">
    <text evidence="2">The sequence shown here is derived from an EMBL/GenBank/DDBJ whole genome shotgun (WGS) entry which is preliminary data.</text>
</comment>
<keyword evidence="1" id="KW-0812">Transmembrane</keyword>
<evidence type="ECO:0000313" key="2">
    <source>
        <dbReference type="EMBL" id="MBD2345898.1"/>
    </source>
</evidence>
<organism evidence="2 3">
    <name type="scientific">Anabaena subtropica FACHB-260</name>
    <dbReference type="NCBI Taxonomy" id="2692884"/>
    <lineage>
        <taxon>Bacteria</taxon>
        <taxon>Bacillati</taxon>
        <taxon>Cyanobacteriota</taxon>
        <taxon>Cyanophyceae</taxon>
        <taxon>Nostocales</taxon>
        <taxon>Nostocaceae</taxon>
        <taxon>Anabaena</taxon>
    </lineage>
</organism>
<proteinExistence type="predicted"/>
<gene>
    <name evidence="2" type="ORF">H6G18_17345</name>
</gene>
<name>A0ABR8CTM7_9NOST</name>
<feature type="transmembrane region" description="Helical" evidence="1">
    <location>
        <begin position="47"/>
        <end position="68"/>
    </location>
</feature>
<dbReference type="RefSeq" id="WP_190408325.1">
    <property type="nucleotide sequence ID" value="NZ_JACJRF010000032.1"/>
</dbReference>
<evidence type="ECO:0000256" key="1">
    <source>
        <dbReference type="SAM" id="Phobius"/>
    </source>
</evidence>
<evidence type="ECO:0000313" key="3">
    <source>
        <dbReference type="Proteomes" id="UP000607281"/>
    </source>
</evidence>
<sequence>MSKIVITELHFNDSEKIFIDLNDGDCKLIYGGNNHSPTQILEFVEKVFEFAIVAFAIATIVELVDSYLAKNRQ</sequence>
<keyword evidence="1" id="KW-1133">Transmembrane helix</keyword>
<accession>A0ABR8CTM7</accession>
<protein>
    <submittedName>
        <fullName evidence="2">Uncharacterized protein</fullName>
    </submittedName>
</protein>
<keyword evidence="3" id="KW-1185">Reference proteome</keyword>
<reference evidence="2 3" key="1">
    <citation type="journal article" date="2020" name="ISME J.">
        <title>Comparative genomics reveals insights into cyanobacterial evolution and habitat adaptation.</title>
        <authorList>
            <person name="Chen M.Y."/>
            <person name="Teng W.K."/>
            <person name="Zhao L."/>
            <person name="Hu C.X."/>
            <person name="Zhou Y.K."/>
            <person name="Han B.P."/>
            <person name="Song L.R."/>
            <person name="Shu W.S."/>
        </authorList>
    </citation>
    <scope>NUCLEOTIDE SEQUENCE [LARGE SCALE GENOMIC DNA]</scope>
    <source>
        <strain evidence="2 3">FACHB-260</strain>
    </source>
</reference>
<dbReference type="Proteomes" id="UP000607281">
    <property type="component" value="Unassembled WGS sequence"/>
</dbReference>